<dbReference type="InterPro" id="IPR003593">
    <property type="entry name" value="AAA+_ATPase"/>
</dbReference>
<keyword evidence="6" id="KW-1185">Reference proteome</keyword>
<organism evidence="5 6">
    <name type="scientific">Colwellia asteriadis</name>
    <dbReference type="NCBI Taxonomy" id="517723"/>
    <lineage>
        <taxon>Bacteria</taxon>
        <taxon>Pseudomonadati</taxon>
        <taxon>Pseudomonadota</taxon>
        <taxon>Gammaproteobacteria</taxon>
        <taxon>Alteromonadales</taxon>
        <taxon>Colwelliaceae</taxon>
        <taxon>Colwellia</taxon>
    </lineage>
</organism>
<dbReference type="Pfam" id="PF13541">
    <property type="entry name" value="ChlI"/>
    <property type="match status" value="1"/>
</dbReference>
<keyword evidence="2" id="KW-0547">Nucleotide-binding</keyword>
<dbReference type="PANTHER" id="PTHR32039:SF7">
    <property type="entry name" value="COMPETENCE PROTEIN COMM"/>
    <property type="match status" value="1"/>
</dbReference>
<sequence length="533" mass="58557">MNELRGIRLIEKNWSTLEKRELLNGIFMSLACVYSRARVGLESPLVTVEVHLANGLPAFNIVGLPETSVKESKDRVRSAIINCGYEFPAKRITINLAPADLPKEGGRFDLPIAIGILAASEQLPPVDLSQYEFAGELALSGELRAIVGEIPAALASHNSGRTLIIPIQNAEQASWIKQAKILAINHLTQLFPHFSGQQTLDFVEQREAHIVRVPSALDISDVIGQPLAKRALEIAASGGHNLLFIGPPGTGKTMLASRLAGILPAMSEAEALDVAAIQSISHQKIDSHSWHTRPFRAPHHTASSAALVGGGSQPQPGEISLAHNGVLFLDELPEFERKVLDVLREPMESGEVTISRALHKQSFPARFQLIGAMNPSPTGFYNDKRSTPEQVLRYLSRVSGPFLDRIDIQIEVARLPRGTWSVDTQENENSETVQARVQVSRNIQMARQGKANAHLSTAEIKKYCQLNVDDNEFLELAVERLGLSTRAHHKIIKIARTLADMEASQMILKTHLMEALSYRAMDRLLRHLTSAVA</sequence>
<dbReference type="NCBIfam" id="TIGR00368">
    <property type="entry name" value="YifB family Mg chelatase-like AAA ATPase"/>
    <property type="match status" value="1"/>
</dbReference>
<reference evidence="5 6" key="1">
    <citation type="journal article" date="2019" name="Int. J. Syst. Evol. Microbiol.">
        <title>The Global Catalogue of Microorganisms (GCM) 10K type strain sequencing project: providing services to taxonomists for standard genome sequencing and annotation.</title>
        <authorList>
            <consortium name="The Broad Institute Genomics Platform"/>
            <consortium name="The Broad Institute Genome Sequencing Center for Infectious Disease"/>
            <person name="Wu L."/>
            <person name="Ma J."/>
        </authorList>
    </citation>
    <scope>NUCLEOTIDE SEQUENCE [LARGE SCALE GENOMIC DNA]</scope>
    <source>
        <strain evidence="5 6">JCM 15608</strain>
    </source>
</reference>
<evidence type="ECO:0000256" key="3">
    <source>
        <dbReference type="ARBA" id="ARBA00022840"/>
    </source>
</evidence>
<evidence type="ECO:0000259" key="4">
    <source>
        <dbReference type="SMART" id="SM00382"/>
    </source>
</evidence>
<dbReference type="InterPro" id="IPR014721">
    <property type="entry name" value="Ribsml_uS5_D2-typ_fold_subgr"/>
</dbReference>
<dbReference type="Proteomes" id="UP001500021">
    <property type="component" value="Unassembled WGS sequence"/>
</dbReference>
<dbReference type="Pfam" id="PF01078">
    <property type="entry name" value="Mg_chelatase"/>
    <property type="match status" value="1"/>
</dbReference>
<evidence type="ECO:0000313" key="6">
    <source>
        <dbReference type="Proteomes" id="UP001500021"/>
    </source>
</evidence>
<accession>A0ABN1L4A0</accession>
<protein>
    <submittedName>
        <fullName evidence="5">YifB family Mg chelatase-like AAA ATPase</fullName>
    </submittedName>
</protein>
<dbReference type="InterPro" id="IPR004482">
    <property type="entry name" value="Mg_chelat-rel"/>
</dbReference>
<dbReference type="NCBIfam" id="NF007365">
    <property type="entry name" value="PRK09862.1"/>
    <property type="match status" value="1"/>
</dbReference>
<evidence type="ECO:0000313" key="5">
    <source>
        <dbReference type="EMBL" id="GAA0813245.1"/>
    </source>
</evidence>
<dbReference type="SUPFAM" id="SSF54211">
    <property type="entry name" value="Ribosomal protein S5 domain 2-like"/>
    <property type="match status" value="1"/>
</dbReference>
<dbReference type="InterPro" id="IPR045006">
    <property type="entry name" value="CHLI-like"/>
</dbReference>
<dbReference type="InterPro" id="IPR027417">
    <property type="entry name" value="P-loop_NTPase"/>
</dbReference>
<dbReference type="SUPFAM" id="SSF52540">
    <property type="entry name" value="P-loop containing nucleoside triphosphate hydrolases"/>
    <property type="match status" value="1"/>
</dbReference>
<dbReference type="PANTHER" id="PTHR32039">
    <property type="entry name" value="MAGNESIUM-CHELATASE SUBUNIT CHLI"/>
    <property type="match status" value="1"/>
</dbReference>
<dbReference type="InterPro" id="IPR001208">
    <property type="entry name" value="MCM_dom"/>
</dbReference>
<dbReference type="SMART" id="SM00382">
    <property type="entry name" value="AAA"/>
    <property type="match status" value="1"/>
</dbReference>
<proteinExistence type="inferred from homology"/>
<evidence type="ECO:0000256" key="2">
    <source>
        <dbReference type="ARBA" id="ARBA00022741"/>
    </source>
</evidence>
<dbReference type="Gene3D" id="3.40.50.300">
    <property type="entry name" value="P-loop containing nucleotide triphosphate hydrolases"/>
    <property type="match status" value="1"/>
</dbReference>
<dbReference type="PRINTS" id="PR01657">
    <property type="entry name" value="MCMFAMILY"/>
</dbReference>
<dbReference type="EMBL" id="BAAAFA010000002">
    <property type="protein sequence ID" value="GAA0813245.1"/>
    <property type="molecule type" value="Genomic_DNA"/>
</dbReference>
<evidence type="ECO:0000256" key="1">
    <source>
        <dbReference type="ARBA" id="ARBA00006354"/>
    </source>
</evidence>
<dbReference type="Pfam" id="PF13335">
    <property type="entry name" value="Mg_chelatase_C"/>
    <property type="match status" value="1"/>
</dbReference>
<dbReference type="InterPro" id="IPR020568">
    <property type="entry name" value="Ribosomal_Su5_D2-typ_SF"/>
</dbReference>
<dbReference type="InterPro" id="IPR000523">
    <property type="entry name" value="Mg_chelatse_chII-like_cat_dom"/>
</dbReference>
<feature type="domain" description="AAA+ ATPase" evidence="4">
    <location>
        <begin position="238"/>
        <end position="417"/>
    </location>
</feature>
<keyword evidence="3" id="KW-0067">ATP-binding</keyword>
<gene>
    <name evidence="5" type="ORF">GCM10009111_08350</name>
</gene>
<comment type="caution">
    <text evidence="5">The sequence shown here is derived from an EMBL/GenBank/DDBJ whole genome shotgun (WGS) entry which is preliminary data.</text>
</comment>
<comment type="similarity">
    <text evidence="1">Belongs to the Mg-chelatase subunits D/I family. ComM subfamily.</text>
</comment>
<dbReference type="PROSITE" id="PS51257">
    <property type="entry name" value="PROKAR_LIPOPROTEIN"/>
    <property type="match status" value="1"/>
</dbReference>
<name>A0ABN1L4A0_9GAMM</name>
<dbReference type="InterPro" id="IPR025158">
    <property type="entry name" value="Mg_chelat-rel_C"/>
</dbReference>
<dbReference type="Gene3D" id="3.30.230.10">
    <property type="match status" value="1"/>
</dbReference>